<dbReference type="InterPro" id="IPR018181">
    <property type="entry name" value="Heat_shock_70_CS"/>
</dbReference>
<dbReference type="SUPFAM" id="SSF100920">
    <property type="entry name" value="Heat shock protein 70kD (HSP70), peptide-binding domain"/>
    <property type="match status" value="1"/>
</dbReference>
<dbReference type="InterPro" id="IPR029047">
    <property type="entry name" value="HSP70_peptide-bd_sf"/>
</dbReference>
<comment type="caution">
    <text evidence="14">The sequence shown here is derived from an EMBL/GenBank/DDBJ whole genome shotgun (WGS) entry which is preliminary data.</text>
</comment>
<proteinExistence type="inferred from homology"/>
<evidence type="ECO:0000256" key="10">
    <source>
        <dbReference type="ARBA" id="ARBA00030019"/>
    </source>
</evidence>
<dbReference type="FunFam" id="3.90.640.10:FF:000003">
    <property type="entry name" value="Molecular chaperone DnaK"/>
    <property type="match status" value="1"/>
</dbReference>
<reference evidence="14 15" key="1">
    <citation type="journal article" date="2014" name="Genome Announc.">
        <title>Draft genome sequences of the altered schaedler flora, a defined bacterial community from gnotobiotic mice.</title>
        <authorList>
            <person name="Wannemuehler M.J."/>
            <person name="Overstreet A.M."/>
            <person name="Ward D.V."/>
            <person name="Phillips G.J."/>
        </authorList>
    </citation>
    <scope>NUCLEOTIDE SEQUENCE [LARGE SCALE GENOMIC DNA]</scope>
    <source>
        <strain evidence="14 15">ASF492</strain>
    </source>
</reference>
<name>N2AAB0_9FIRM</name>
<evidence type="ECO:0000256" key="11">
    <source>
        <dbReference type="ARBA" id="ARBA00030945"/>
    </source>
</evidence>
<dbReference type="GO" id="GO:0005524">
    <property type="term" value="F:ATP binding"/>
    <property type="evidence" value="ECO:0007669"/>
    <property type="project" value="UniProtKB-KW"/>
</dbReference>
<evidence type="ECO:0000256" key="5">
    <source>
        <dbReference type="ARBA" id="ARBA00022553"/>
    </source>
</evidence>
<evidence type="ECO:0000256" key="7">
    <source>
        <dbReference type="ARBA" id="ARBA00022840"/>
    </source>
</evidence>
<dbReference type="Gene3D" id="2.60.34.10">
    <property type="entry name" value="Substrate Binding Domain Of DNAk, Chain A, domain 1"/>
    <property type="match status" value="1"/>
</dbReference>
<evidence type="ECO:0000256" key="6">
    <source>
        <dbReference type="ARBA" id="ARBA00022741"/>
    </source>
</evidence>
<sequence length="569" mass="63204">MNTVIGIDLGTSTTEAAVIQNGKPLMIFNLDNEIITPSAVGLNENDEFVVGEKARAQYLLSPEKTAIEVKRKIGTNDKISLGKEQYTPVELSAKLLEYVKTYASEYLKSEISRAVISVPAYFDDLQRQATVEAGKKAGLEVMRILNEPTAAALSYGLEHMEEESHILVYDLGGGTFDVTLLEMFDGVLEVKASSGDNQLGGKDFDQKIMDWLIGEFQKKHEIDLTKDKFAMVKLKEAAEQCKKALSQNHSHQILIPMIAEKSGEPIALDETMTAEAFEELTRELIERTHPPIDVVLADSGILPEDIDRIILVGGSTRMPLVAKDIEAYLHMAPSQAVNPDYAVAEGAAIQAGIIEGSIHQEDSIIITDVNPYTLGIRVVDNFSMDRMAVIIPRNVTIPVTRSETYFTSSDNQTIAHIEVYQGESSSASRNHFLGDFEIHGIPPKKAKAERIHVEFSYNLDGMLNVKASIPSTGADASIEINMMQEQTDEEELMDVSKWKDAPNAGEFRTIIRRAEKLLKHPHVQNDMSLKETLETAIYDLKEALISEDQELAKVCESDLMYILDEFHEE</sequence>
<dbReference type="eggNOG" id="COG0443">
    <property type="taxonomic scope" value="Bacteria"/>
</dbReference>
<dbReference type="Gene3D" id="3.30.420.40">
    <property type="match status" value="2"/>
</dbReference>
<dbReference type="Pfam" id="PF00012">
    <property type="entry name" value="HSP70"/>
    <property type="match status" value="1"/>
</dbReference>
<keyword evidence="5" id="KW-0597">Phosphoprotein</keyword>
<gene>
    <name evidence="14" type="ORF">C823_03564</name>
</gene>
<keyword evidence="8" id="KW-0346">Stress response</keyword>
<keyword evidence="7 13" id="KW-0067">ATP-binding</keyword>
<keyword evidence="9" id="KW-0143">Chaperone</keyword>
<accession>N2AAB0</accession>
<dbReference type="AlphaFoldDB" id="N2AAB0"/>
<dbReference type="HOGENOM" id="CLU_005965_2_4_9"/>
<dbReference type="PROSITE" id="PS00329">
    <property type="entry name" value="HSP70_2"/>
    <property type="match status" value="1"/>
</dbReference>
<evidence type="ECO:0000256" key="2">
    <source>
        <dbReference type="ARBA" id="ARBA00007381"/>
    </source>
</evidence>
<evidence type="ECO:0000256" key="3">
    <source>
        <dbReference type="ARBA" id="ARBA00014415"/>
    </source>
</evidence>
<dbReference type="GO" id="GO:0140662">
    <property type="term" value="F:ATP-dependent protein folding chaperone"/>
    <property type="evidence" value="ECO:0007669"/>
    <property type="project" value="InterPro"/>
</dbReference>
<dbReference type="InterPro" id="IPR013126">
    <property type="entry name" value="Hsp_70_fam"/>
</dbReference>
<dbReference type="PATRIC" id="fig|1235802.3.peg.3756"/>
<evidence type="ECO:0000256" key="13">
    <source>
        <dbReference type="RuleBase" id="RU003322"/>
    </source>
</evidence>
<dbReference type="FunFam" id="3.30.420.40:FF:000071">
    <property type="entry name" value="Molecular chaperone DnaK"/>
    <property type="match status" value="1"/>
</dbReference>
<dbReference type="InterPro" id="IPR043129">
    <property type="entry name" value="ATPase_NBD"/>
</dbReference>
<comment type="similarity">
    <text evidence="2 13">Belongs to the heat shock protein 70 family.</text>
</comment>
<dbReference type="SUPFAM" id="SSF53067">
    <property type="entry name" value="Actin-like ATPase domain"/>
    <property type="match status" value="2"/>
</dbReference>
<evidence type="ECO:0000256" key="12">
    <source>
        <dbReference type="ARBA" id="ARBA00033103"/>
    </source>
</evidence>
<evidence type="ECO:0000256" key="9">
    <source>
        <dbReference type="ARBA" id="ARBA00023186"/>
    </source>
</evidence>
<dbReference type="OrthoDB" id="9766019at2"/>
<protein>
    <recommendedName>
        <fullName evidence="3">Chaperone protein DnaK</fullName>
    </recommendedName>
    <alternativeName>
        <fullName evidence="4">Chaperone protein dnaK</fullName>
    </alternativeName>
    <alternativeName>
        <fullName evidence="12">HSP70</fullName>
    </alternativeName>
    <alternativeName>
        <fullName evidence="11">Heat shock 70 kDa protein</fullName>
    </alternativeName>
    <alternativeName>
        <fullName evidence="10">Heat shock protein 70</fullName>
    </alternativeName>
</protein>
<evidence type="ECO:0000256" key="8">
    <source>
        <dbReference type="ARBA" id="ARBA00023016"/>
    </source>
</evidence>
<dbReference type="EMBL" id="AQFT01000107">
    <property type="protein sequence ID" value="EMZ23393.1"/>
    <property type="molecule type" value="Genomic_DNA"/>
</dbReference>
<organism evidence="14 15">
    <name type="scientific">Eubacterium plexicaudatum ASF492</name>
    <dbReference type="NCBI Taxonomy" id="1235802"/>
    <lineage>
        <taxon>Bacteria</taxon>
        <taxon>Bacillati</taxon>
        <taxon>Bacillota</taxon>
        <taxon>Clostridia</taxon>
        <taxon>Eubacteriales</taxon>
        <taxon>Eubacteriaceae</taxon>
        <taxon>Eubacterium</taxon>
    </lineage>
</organism>
<dbReference type="PANTHER" id="PTHR19375">
    <property type="entry name" value="HEAT SHOCK PROTEIN 70KDA"/>
    <property type="match status" value="1"/>
</dbReference>
<evidence type="ECO:0000256" key="4">
    <source>
        <dbReference type="ARBA" id="ARBA00017249"/>
    </source>
</evidence>
<evidence type="ECO:0000256" key="1">
    <source>
        <dbReference type="ARBA" id="ARBA00002290"/>
    </source>
</evidence>
<dbReference type="PROSITE" id="PS01036">
    <property type="entry name" value="HSP70_3"/>
    <property type="match status" value="1"/>
</dbReference>
<evidence type="ECO:0000313" key="15">
    <source>
        <dbReference type="Proteomes" id="UP000012589"/>
    </source>
</evidence>
<evidence type="ECO:0000313" key="14">
    <source>
        <dbReference type="EMBL" id="EMZ23393.1"/>
    </source>
</evidence>
<dbReference type="Proteomes" id="UP000012589">
    <property type="component" value="Unassembled WGS sequence"/>
</dbReference>
<dbReference type="Gene3D" id="3.90.640.10">
    <property type="entry name" value="Actin, Chain A, domain 4"/>
    <property type="match status" value="1"/>
</dbReference>
<keyword evidence="15" id="KW-1185">Reference proteome</keyword>
<comment type="function">
    <text evidence="1">Acts as a chaperone.</text>
</comment>
<keyword evidence="6 13" id="KW-0547">Nucleotide-binding</keyword>
<dbReference type="PRINTS" id="PR00301">
    <property type="entry name" value="HEATSHOCK70"/>
</dbReference>
<dbReference type="STRING" id="1235802.C823_03564"/>